<accession>A0A1U7VAQ4</accession>
<dbReference type="Pfam" id="PF00257">
    <property type="entry name" value="Dehydrin"/>
    <property type="match status" value="2"/>
</dbReference>
<dbReference type="AlphaFoldDB" id="A0A1U7VAQ4"/>
<dbReference type="KEGG" id="nsy:104211548"/>
<feature type="compositionally biased region" description="Basic and acidic residues" evidence="3">
    <location>
        <begin position="60"/>
        <end position="78"/>
    </location>
</feature>
<protein>
    <submittedName>
        <fullName evidence="5">Dehydrin COR47-like</fullName>
    </submittedName>
</protein>
<dbReference type="InterPro" id="IPR030513">
    <property type="entry name" value="Dehydrin_CS"/>
</dbReference>
<feature type="compositionally biased region" description="Polar residues" evidence="3">
    <location>
        <begin position="1"/>
        <end position="12"/>
    </location>
</feature>
<dbReference type="InterPro" id="IPR000167">
    <property type="entry name" value="Dehydrin"/>
</dbReference>
<dbReference type="Proteomes" id="UP000189701">
    <property type="component" value="Unplaced"/>
</dbReference>
<name>A0A1U7VAQ4_NICSY</name>
<proteinExistence type="inferred from homology"/>
<dbReference type="GO" id="GO:0005829">
    <property type="term" value="C:cytosol"/>
    <property type="evidence" value="ECO:0007669"/>
    <property type="project" value="TreeGrafter"/>
</dbReference>
<feature type="compositionally biased region" description="Low complexity" evidence="3">
    <location>
        <begin position="42"/>
        <end position="56"/>
    </location>
</feature>
<feature type="region of interest" description="Disordered" evidence="3">
    <location>
        <begin position="1"/>
        <end position="225"/>
    </location>
</feature>
<evidence type="ECO:0000256" key="3">
    <source>
        <dbReference type="SAM" id="MobiDB-lite"/>
    </source>
</evidence>
<feature type="compositionally biased region" description="Basic and acidic residues" evidence="3">
    <location>
        <begin position="32"/>
        <end position="41"/>
    </location>
</feature>
<dbReference type="PANTHER" id="PTHR33346:SF53">
    <property type="entry name" value="DEHYDRIN COR47-LIKE"/>
    <property type="match status" value="1"/>
</dbReference>
<dbReference type="RefSeq" id="XP_009758920.1">
    <property type="nucleotide sequence ID" value="XM_009760618.1"/>
</dbReference>
<dbReference type="GO" id="GO:0016020">
    <property type="term" value="C:membrane"/>
    <property type="evidence" value="ECO:0007669"/>
    <property type="project" value="TreeGrafter"/>
</dbReference>
<dbReference type="OrthoDB" id="1934367at2759"/>
<evidence type="ECO:0000313" key="5">
    <source>
        <dbReference type="RefSeq" id="XP_009758920.1"/>
    </source>
</evidence>
<gene>
    <name evidence="5" type="primary">LOC104211548</name>
</gene>
<dbReference type="STRING" id="4096.A0A1U7VAQ4"/>
<reference evidence="4" key="1">
    <citation type="journal article" date="2013" name="Genome Biol.">
        <title>Reference genomes and transcriptomes of Nicotiana sylvestris and Nicotiana tomentosiformis.</title>
        <authorList>
            <person name="Sierro N."/>
            <person name="Battey J.N."/>
            <person name="Ouadi S."/>
            <person name="Bovet L."/>
            <person name="Goepfert S."/>
            <person name="Bakaher N."/>
            <person name="Peitsch M.C."/>
            <person name="Ivanov N.V."/>
        </authorList>
    </citation>
    <scope>NUCLEOTIDE SEQUENCE [LARGE SCALE GENOMIC DNA]</scope>
</reference>
<evidence type="ECO:0000256" key="2">
    <source>
        <dbReference type="RuleBase" id="RU003995"/>
    </source>
</evidence>
<dbReference type="PANTHER" id="PTHR33346">
    <property type="entry name" value="DEHYDRIN XERO 2-RELATED"/>
    <property type="match status" value="1"/>
</dbReference>
<dbReference type="GO" id="GO:0009631">
    <property type="term" value="P:cold acclimation"/>
    <property type="evidence" value="ECO:0007669"/>
    <property type="project" value="TreeGrafter"/>
</dbReference>
<dbReference type="GeneID" id="104211548"/>
<evidence type="ECO:0000313" key="4">
    <source>
        <dbReference type="Proteomes" id="UP000189701"/>
    </source>
</evidence>
<dbReference type="GO" id="GO:0009737">
    <property type="term" value="P:response to abscisic acid"/>
    <property type="evidence" value="ECO:0007669"/>
    <property type="project" value="TreeGrafter"/>
</dbReference>
<dbReference type="PROSITE" id="PS00315">
    <property type="entry name" value="DEHYDRIN_1"/>
    <property type="match status" value="1"/>
</dbReference>
<reference evidence="5" key="2">
    <citation type="submission" date="2025-08" db="UniProtKB">
        <authorList>
            <consortium name="RefSeq"/>
        </authorList>
    </citation>
    <scope>IDENTIFICATION</scope>
    <source>
        <tissue evidence="5">Leaf</tissue>
    </source>
</reference>
<dbReference type="eggNOG" id="ENOG502RZ4N">
    <property type="taxonomic scope" value="Eukaryota"/>
</dbReference>
<sequence length="225" mass="25170">MAEQQSQSQENVNKGAAPESSDRGCGLFNFMGKKEENKSQDDTVMIDVVDTTTPNPNVEPPKEKKVEEEKHTSLMDKLHRTHSNSSSSSDEEVDEVTGEKKRKKKGLKEKIKEKISGDHKENSEQKVEMENCSTGHVAGNANYAAGTQEDQEKKGIMDKIKDKLPGHHNKTDQEFHPTTHATADEQVHGGDQTKEKKGLLDKIKEKLPGHGHKNTEDHEEKHKSN</sequence>
<comment type="similarity">
    <text evidence="1 2">Belongs to the plant dehydrin family.</text>
</comment>
<organism evidence="4 5">
    <name type="scientific">Nicotiana sylvestris</name>
    <name type="common">Wood tobacco</name>
    <name type="synonym">South American tobacco</name>
    <dbReference type="NCBI Taxonomy" id="4096"/>
    <lineage>
        <taxon>Eukaryota</taxon>
        <taxon>Viridiplantae</taxon>
        <taxon>Streptophyta</taxon>
        <taxon>Embryophyta</taxon>
        <taxon>Tracheophyta</taxon>
        <taxon>Spermatophyta</taxon>
        <taxon>Magnoliopsida</taxon>
        <taxon>eudicotyledons</taxon>
        <taxon>Gunneridae</taxon>
        <taxon>Pentapetalae</taxon>
        <taxon>asterids</taxon>
        <taxon>lamiids</taxon>
        <taxon>Solanales</taxon>
        <taxon>Solanaceae</taxon>
        <taxon>Nicotianoideae</taxon>
        <taxon>Nicotianeae</taxon>
        <taxon>Nicotiana</taxon>
    </lineage>
</organism>
<feature type="compositionally biased region" description="Basic and acidic residues" evidence="3">
    <location>
        <begin position="150"/>
        <end position="225"/>
    </location>
</feature>
<dbReference type="GO" id="GO:0009414">
    <property type="term" value="P:response to water deprivation"/>
    <property type="evidence" value="ECO:0007669"/>
    <property type="project" value="TreeGrafter"/>
</dbReference>
<keyword evidence="4" id="KW-1185">Reference proteome</keyword>
<feature type="compositionally biased region" description="Basic and acidic residues" evidence="3">
    <location>
        <begin position="108"/>
        <end position="129"/>
    </location>
</feature>
<evidence type="ECO:0000256" key="1">
    <source>
        <dbReference type="ARBA" id="ARBA00008403"/>
    </source>
</evidence>
<dbReference type="PROSITE" id="PS00823">
    <property type="entry name" value="DEHYDRIN_2"/>
    <property type="match status" value="2"/>
</dbReference>